<dbReference type="Gene3D" id="3.40.50.1820">
    <property type="entry name" value="alpha/beta hydrolase"/>
    <property type="match status" value="1"/>
</dbReference>
<name>A0ABT8LCU1_9BACT</name>
<dbReference type="InterPro" id="IPR029058">
    <property type="entry name" value="AB_hydrolase_fold"/>
</dbReference>
<dbReference type="GO" id="GO:0016787">
    <property type="term" value="F:hydrolase activity"/>
    <property type="evidence" value="ECO:0007669"/>
    <property type="project" value="UniProtKB-KW"/>
</dbReference>
<proteinExistence type="predicted"/>
<protein>
    <submittedName>
        <fullName evidence="1">Alpha/beta hydrolase</fullName>
    </submittedName>
</protein>
<keyword evidence="1" id="KW-0378">Hydrolase</keyword>
<evidence type="ECO:0000313" key="2">
    <source>
        <dbReference type="Proteomes" id="UP001172083"/>
    </source>
</evidence>
<evidence type="ECO:0000313" key="1">
    <source>
        <dbReference type="EMBL" id="MDN5214128.1"/>
    </source>
</evidence>
<gene>
    <name evidence="1" type="ORF">QQ020_18775</name>
</gene>
<reference evidence="1" key="1">
    <citation type="submission" date="2023-06" db="EMBL/GenBank/DDBJ databases">
        <title>Genomic of Agaribacillus aureum.</title>
        <authorList>
            <person name="Wang G."/>
        </authorList>
    </citation>
    <scope>NUCLEOTIDE SEQUENCE</scope>
    <source>
        <strain evidence="1">BMA12</strain>
    </source>
</reference>
<dbReference type="SUPFAM" id="SSF53474">
    <property type="entry name" value="alpha/beta-Hydrolases"/>
    <property type="match status" value="1"/>
</dbReference>
<keyword evidence="2" id="KW-1185">Reference proteome</keyword>
<sequence>MKKLLKWLSVPVILLVIYMAGPKPPTPVLNGNLPRIDNNLLALENTINQEEAATEGIKKDNQARIVWYDSTSREKTPYSIVYLHGFSASQGEGSPVHRNLAHKFGCNLYLSRLADHGIEEDSIFKELTPESLLASAKKAVAIGKQLGDSVIVVGTSTGGALGIYLAAENPEIKALVCYSPIIDFYDQNTFIINKPWGRSIMRMIVGSDFLGSEKSPLEEQYWSTKYMIDGVITLKSFISECMVAKTFKKVTCPFFLGYYYKNDTLQDDVVSIPAMLDMYDQLGTPKAQKVKVPFPESGDHVIASYITSNDYKGVERETIRFMKDIVGLPLPKVNLQNPDTITHQQDLIHKKSNP</sequence>
<comment type="caution">
    <text evidence="1">The sequence shown here is derived from an EMBL/GenBank/DDBJ whole genome shotgun (WGS) entry which is preliminary data.</text>
</comment>
<accession>A0ABT8LCU1</accession>
<organism evidence="1 2">
    <name type="scientific">Agaribacillus aureus</name>
    <dbReference type="NCBI Taxonomy" id="3051825"/>
    <lineage>
        <taxon>Bacteria</taxon>
        <taxon>Pseudomonadati</taxon>
        <taxon>Bacteroidota</taxon>
        <taxon>Cytophagia</taxon>
        <taxon>Cytophagales</taxon>
        <taxon>Splendidivirgaceae</taxon>
        <taxon>Agaribacillus</taxon>
    </lineage>
</organism>
<dbReference type="EMBL" id="JAUJEB010000004">
    <property type="protein sequence ID" value="MDN5214128.1"/>
    <property type="molecule type" value="Genomic_DNA"/>
</dbReference>
<dbReference type="Proteomes" id="UP001172083">
    <property type="component" value="Unassembled WGS sequence"/>
</dbReference>
<dbReference type="RefSeq" id="WP_346759463.1">
    <property type="nucleotide sequence ID" value="NZ_JAUJEB010000004.1"/>
</dbReference>